<name>A0A2U3KRF5_9BACT</name>
<comment type="domain">
    <text evidence="5">Contains a C-terminal catalytic domain, and an N-terminal region which modulates catalytic activity.</text>
</comment>
<dbReference type="Proteomes" id="UP000238701">
    <property type="component" value="Unassembled WGS sequence"/>
</dbReference>
<dbReference type="PROSITE" id="PS50122">
    <property type="entry name" value="CHEB"/>
    <property type="match status" value="1"/>
</dbReference>
<dbReference type="SUPFAM" id="SSF52738">
    <property type="entry name" value="Methylesterase CheB, C-terminal domain"/>
    <property type="match status" value="1"/>
</dbReference>
<comment type="catalytic activity">
    <reaction evidence="5">
        <text>L-glutaminyl-[protein] + H2O = L-glutamyl-[protein] + NH4(+)</text>
        <dbReference type="Rhea" id="RHEA:16441"/>
        <dbReference type="Rhea" id="RHEA-COMP:10207"/>
        <dbReference type="Rhea" id="RHEA-COMP:10208"/>
        <dbReference type="ChEBI" id="CHEBI:15377"/>
        <dbReference type="ChEBI" id="CHEBI:28938"/>
        <dbReference type="ChEBI" id="CHEBI:29973"/>
        <dbReference type="ChEBI" id="CHEBI:30011"/>
        <dbReference type="EC" id="3.5.1.44"/>
    </reaction>
</comment>
<feature type="active site" evidence="5 6">
    <location>
        <position position="166"/>
    </location>
</feature>
<dbReference type="AlphaFoldDB" id="A0A2U3KRF5"/>
<evidence type="ECO:0000256" key="2">
    <source>
        <dbReference type="ARBA" id="ARBA00022500"/>
    </source>
</evidence>
<dbReference type="HAMAP" id="MF_00099">
    <property type="entry name" value="CheB_chemtxs"/>
    <property type="match status" value="1"/>
</dbReference>
<comment type="PTM">
    <text evidence="5">Phosphorylated by CheA. Phosphorylation of the N-terminal regulatory domain activates the methylesterase activity.</text>
</comment>
<feature type="domain" description="Response regulatory" evidence="8">
    <location>
        <begin position="6"/>
        <end position="123"/>
    </location>
</feature>
<dbReference type="GO" id="GO:0006935">
    <property type="term" value="P:chemotaxis"/>
    <property type="evidence" value="ECO:0007669"/>
    <property type="project" value="UniProtKB-UniRule"/>
</dbReference>
<keyword evidence="1 5" id="KW-0963">Cytoplasm</keyword>
<dbReference type="CDD" id="cd17541">
    <property type="entry name" value="REC_CheB-like"/>
    <property type="match status" value="1"/>
</dbReference>
<feature type="domain" description="CheB-type methylesterase" evidence="9">
    <location>
        <begin position="153"/>
        <end position="347"/>
    </location>
</feature>
<evidence type="ECO:0000313" key="10">
    <source>
        <dbReference type="EMBL" id="SPF42202.1"/>
    </source>
</evidence>
<feature type="modified residue" description="4-aspartylphosphate" evidence="5 7">
    <location>
        <position position="57"/>
    </location>
</feature>
<dbReference type="GO" id="GO:0008984">
    <property type="term" value="F:protein-glutamate methylesterase activity"/>
    <property type="evidence" value="ECO:0007669"/>
    <property type="project" value="UniProtKB-UniRule"/>
</dbReference>
<gene>
    <name evidence="5 10" type="primary">cheB</name>
    <name evidence="10" type="ORF">SBA1_430003</name>
</gene>
<dbReference type="InterPro" id="IPR001789">
    <property type="entry name" value="Sig_transdc_resp-reg_receiver"/>
</dbReference>
<evidence type="ECO:0000256" key="5">
    <source>
        <dbReference type="HAMAP-Rule" id="MF_00099"/>
    </source>
</evidence>
<comment type="catalytic activity">
    <reaction evidence="4 5">
        <text>[protein]-L-glutamate 5-O-methyl ester + H2O = L-glutamyl-[protein] + methanol + H(+)</text>
        <dbReference type="Rhea" id="RHEA:23236"/>
        <dbReference type="Rhea" id="RHEA-COMP:10208"/>
        <dbReference type="Rhea" id="RHEA-COMP:10311"/>
        <dbReference type="ChEBI" id="CHEBI:15377"/>
        <dbReference type="ChEBI" id="CHEBI:15378"/>
        <dbReference type="ChEBI" id="CHEBI:17790"/>
        <dbReference type="ChEBI" id="CHEBI:29973"/>
        <dbReference type="ChEBI" id="CHEBI:82795"/>
        <dbReference type="EC" id="3.1.1.61"/>
    </reaction>
</comment>
<proteinExistence type="inferred from homology"/>
<keyword evidence="5 7" id="KW-0597">Phosphoprotein</keyword>
<evidence type="ECO:0000256" key="6">
    <source>
        <dbReference type="PROSITE-ProRule" id="PRU00050"/>
    </source>
</evidence>
<dbReference type="GO" id="GO:0050568">
    <property type="term" value="F:protein-glutamine glutaminase activity"/>
    <property type="evidence" value="ECO:0007669"/>
    <property type="project" value="UniProtKB-UniRule"/>
</dbReference>
<reference evidence="11" key="1">
    <citation type="submission" date="2018-02" db="EMBL/GenBank/DDBJ databases">
        <authorList>
            <person name="Hausmann B."/>
        </authorList>
    </citation>
    <scope>NUCLEOTIDE SEQUENCE [LARGE SCALE GENOMIC DNA]</scope>
    <source>
        <strain evidence="11">Peat soil MAG SbA1</strain>
    </source>
</reference>
<dbReference type="SMART" id="SM00448">
    <property type="entry name" value="REC"/>
    <property type="match status" value="1"/>
</dbReference>
<comment type="function">
    <text evidence="5">Involved in chemotaxis. Part of a chemotaxis signal transduction system that modulates chemotaxis in response to various stimuli. Catalyzes the demethylation of specific methylglutamate residues introduced into the chemoreceptors (methyl-accepting chemotaxis proteins or MCP) by CheR. Also mediates the irreversible deamidation of specific glutamine residues to glutamic acid.</text>
</comment>
<dbReference type="CDD" id="cd16432">
    <property type="entry name" value="CheB_Rec"/>
    <property type="match status" value="1"/>
</dbReference>
<evidence type="ECO:0000259" key="8">
    <source>
        <dbReference type="PROSITE" id="PS50110"/>
    </source>
</evidence>
<dbReference type="InterPro" id="IPR000673">
    <property type="entry name" value="Sig_transdc_resp-reg_Me-estase"/>
</dbReference>
<keyword evidence="2 5" id="KW-0145">Chemotaxis</keyword>
<dbReference type="EC" id="3.1.1.61" evidence="5"/>
<feature type="active site" evidence="5 6">
    <location>
        <position position="289"/>
    </location>
</feature>
<comment type="similarity">
    <text evidence="5">Belongs to the CheB family.</text>
</comment>
<dbReference type="PIRSF" id="PIRSF000876">
    <property type="entry name" value="RR_chemtxs_CheB"/>
    <property type="match status" value="1"/>
</dbReference>
<protein>
    <recommendedName>
        <fullName evidence="5">Protein-glutamate methylesterase/protein-glutamine glutaminase</fullName>
        <ecNumber evidence="5">3.1.1.61</ecNumber>
        <ecNumber evidence="5">3.5.1.44</ecNumber>
    </recommendedName>
</protein>
<organism evidence="10 11">
    <name type="scientific">Candidatus Sulfotelmatobacter kueseliae</name>
    <dbReference type="NCBI Taxonomy" id="2042962"/>
    <lineage>
        <taxon>Bacteria</taxon>
        <taxon>Pseudomonadati</taxon>
        <taxon>Acidobacteriota</taxon>
        <taxon>Terriglobia</taxon>
        <taxon>Terriglobales</taxon>
        <taxon>Candidatus Korobacteraceae</taxon>
        <taxon>Candidatus Sulfotelmatobacter</taxon>
    </lineage>
</organism>
<dbReference type="PROSITE" id="PS50110">
    <property type="entry name" value="RESPONSE_REGULATORY"/>
    <property type="match status" value="1"/>
</dbReference>
<dbReference type="EMBL" id="OMOD01000137">
    <property type="protein sequence ID" value="SPF42202.1"/>
    <property type="molecule type" value="Genomic_DNA"/>
</dbReference>
<evidence type="ECO:0000256" key="4">
    <source>
        <dbReference type="ARBA" id="ARBA00048267"/>
    </source>
</evidence>
<evidence type="ECO:0000313" key="11">
    <source>
        <dbReference type="Proteomes" id="UP000238701"/>
    </source>
</evidence>
<dbReference type="EC" id="3.5.1.44" evidence="5"/>
<dbReference type="Pfam" id="PF00072">
    <property type="entry name" value="Response_reg"/>
    <property type="match status" value="1"/>
</dbReference>
<dbReference type="Pfam" id="PF01339">
    <property type="entry name" value="CheB_methylest"/>
    <property type="match status" value="1"/>
</dbReference>
<dbReference type="SUPFAM" id="SSF52172">
    <property type="entry name" value="CheY-like"/>
    <property type="match status" value="1"/>
</dbReference>
<evidence type="ECO:0000256" key="7">
    <source>
        <dbReference type="PROSITE-ProRule" id="PRU00169"/>
    </source>
</evidence>
<dbReference type="Gene3D" id="3.40.50.2300">
    <property type="match status" value="1"/>
</dbReference>
<evidence type="ECO:0000256" key="1">
    <source>
        <dbReference type="ARBA" id="ARBA00022490"/>
    </source>
</evidence>
<dbReference type="InterPro" id="IPR008248">
    <property type="entry name" value="CheB-like"/>
</dbReference>
<keyword evidence="3 5" id="KW-0378">Hydrolase</keyword>
<dbReference type="GO" id="GO:0000156">
    <property type="term" value="F:phosphorelay response regulator activity"/>
    <property type="evidence" value="ECO:0007669"/>
    <property type="project" value="InterPro"/>
</dbReference>
<dbReference type="NCBIfam" id="NF009206">
    <property type="entry name" value="PRK12555.1"/>
    <property type="match status" value="1"/>
</dbReference>
<evidence type="ECO:0000259" key="9">
    <source>
        <dbReference type="PROSITE" id="PS50122"/>
    </source>
</evidence>
<sequence>MKNKVRVLVVDDSALMRKLIPQMLAADESLEVVGTAMDGNFCLKKIEELRPNVVTLDLEMPAMNGIDTLKEIMRREPVPVIVFSSHSTEGASVTMKALGLGAFDFVTKPKDASAHMAETARELIAKVKAAAECKLKPRILTAVPPKQEKVSVPTSSPTKVVGIGVSTGGPQAMEYLLSQLPGDFPGSIVVVQHMPDGFTDMFARRLNETCALRVKEAQSGDLLQRGRVLICPGSRHMKVKRLPLGDIAVLSDEPRVNGHRPSADVLLRSVAEEFKTQAVGVLLTGMGDDGAEGLGAIKKEGGMTIAQSEDSCVVYGMPKAAIERGYAIRVVALDVLAATLQAICGRGAGSDVRPAGRAAVRAGH</sequence>
<dbReference type="InterPro" id="IPR035909">
    <property type="entry name" value="CheB_C"/>
</dbReference>
<dbReference type="PANTHER" id="PTHR42872">
    <property type="entry name" value="PROTEIN-GLUTAMATE METHYLESTERASE/PROTEIN-GLUTAMINE GLUTAMINASE"/>
    <property type="match status" value="1"/>
</dbReference>
<accession>A0A2U3KRF5</accession>
<dbReference type="Gene3D" id="3.40.50.180">
    <property type="entry name" value="Methylesterase CheB, C-terminal domain"/>
    <property type="match status" value="1"/>
</dbReference>
<dbReference type="NCBIfam" id="NF001965">
    <property type="entry name" value="PRK00742.1"/>
    <property type="match status" value="1"/>
</dbReference>
<feature type="active site" evidence="5 6">
    <location>
        <position position="193"/>
    </location>
</feature>
<evidence type="ECO:0000256" key="3">
    <source>
        <dbReference type="ARBA" id="ARBA00022801"/>
    </source>
</evidence>
<comment type="subcellular location">
    <subcellularLocation>
        <location evidence="5">Cytoplasm</location>
    </subcellularLocation>
</comment>
<dbReference type="OrthoDB" id="9793421at2"/>
<dbReference type="InterPro" id="IPR011006">
    <property type="entry name" value="CheY-like_superfamily"/>
</dbReference>
<dbReference type="GO" id="GO:0005737">
    <property type="term" value="C:cytoplasm"/>
    <property type="evidence" value="ECO:0007669"/>
    <property type="project" value="UniProtKB-SubCell"/>
</dbReference>
<dbReference type="PANTHER" id="PTHR42872:SF6">
    <property type="entry name" value="PROTEIN-GLUTAMATE METHYLESTERASE_PROTEIN-GLUTAMINE GLUTAMINASE"/>
    <property type="match status" value="1"/>
</dbReference>